<feature type="transmembrane region" description="Helical" evidence="1">
    <location>
        <begin position="21"/>
        <end position="41"/>
    </location>
</feature>
<dbReference type="STRING" id="1121449.SAMN02745704_01310"/>
<dbReference type="EMBL" id="FUYC01000004">
    <property type="protein sequence ID" value="SKA80158.1"/>
    <property type="molecule type" value="Genomic_DNA"/>
</dbReference>
<reference evidence="2 3" key="1">
    <citation type="submission" date="2017-02" db="EMBL/GenBank/DDBJ databases">
        <authorList>
            <person name="Peterson S.W."/>
        </authorList>
    </citation>
    <scope>NUCLEOTIDE SEQUENCE [LARGE SCALE GENOMIC DNA]</scope>
    <source>
        <strain evidence="2 3">DSM 16080</strain>
    </source>
</reference>
<evidence type="ECO:0000313" key="3">
    <source>
        <dbReference type="Proteomes" id="UP000190027"/>
    </source>
</evidence>
<protein>
    <submittedName>
        <fullName evidence="2">Uncharacterized protein</fullName>
    </submittedName>
</protein>
<dbReference type="Proteomes" id="UP000190027">
    <property type="component" value="Unassembled WGS sequence"/>
</dbReference>
<sequence length="282" mass="32366">MPKESSWRVRQLLSRRLELSLRYLFAVLLAVMLVSACSTLQDSWEGTKEMAQGVGEFVNPDPEVDFNAYEFENPNQEKLARLMTPVDGPLKSLIRYVSDRDSYPDEKWIDLLFLRYPWIHSLIVVNEEGWMLDRLPDAPLKRITEPLVYEANWRETFLQTVVDYPELGPELYIGTPFFKDADFAGLILVSVDPRTLLDFCPKPEELVMLQPGGAAWSMNRDRELAPLEALPWDEILEDDVLGTVDADGQCYTWLVRYVGSDPYVYATPCSDAEARDSGWLPF</sequence>
<evidence type="ECO:0000256" key="1">
    <source>
        <dbReference type="SAM" id="Phobius"/>
    </source>
</evidence>
<name>A0A1T4WTI1_9BACT</name>
<keyword evidence="3" id="KW-1185">Reference proteome</keyword>
<evidence type="ECO:0000313" key="2">
    <source>
        <dbReference type="EMBL" id="SKA80158.1"/>
    </source>
</evidence>
<dbReference type="AlphaFoldDB" id="A0A1T4WTI1"/>
<gene>
    <name evidence="2" type="ORF">SAMN02745704_01310</name>
</gene>
<organism evidence="2 3">
    <name type="scientific">Paucidesulfovibrio gracilis DSM 16080</name>
    <dbReference type="NCBI Taxonomy" id="1121449"/>
    <lineage>
        <taxon>Bacteria</taxon>
        <taxon>Pseudomonadati</taxon>
        <taxon>Thermodesulfobacteriota</taxon>
        <taxon>Desulfovibrionia</taxon>
        <taxon>Desulfovibrionales</taxon>
        <taxon>Desulfovibrionaceae</taxon>
        <taxon>Paucidesulfovibrio</taxon>
    </lineage>
</organism>
<keyword evidence="1" id="KW-1133">Transmembrane helix</keyword>
<keyword evidence="1" id="KW-0812">Transmembrane</keyword>
<proteinExistence type="predicted"/>
<keyword evidence="1" id="KW-0472">Membrane</keyword>
<accession>A0A1T4WTI1</accession>